<dbReference type="PANTHER" id="PTHR38009">
    <property type="entry name" value="CONSERVED HYPOTHETICAL PHAGE TAIL PROTEIN"/>
    <property type="match status" value="1"/>
</dbReference>
<dbReference type="NCBIfam" id="TIGR02241">
    <property type="entry name" value="conserved hypothetical phage tail region protein"/>
    <property type="match status" value="1"/>
</dbReference>
<organism evidence="1 2">
    <name type="scientific">Grimontia celer</name>
    <dbReference type="NCBI Taxonomy" id="1796497"/>
    <lineage>
        <taxon>Bacteria</taxon>
        <taxon>Pseudomonadati</taxon>
        <taxon>Pseudomonadota</taxon>
        <taxon>Gammaproteobacteria</taxon>
        <taxon>Vibrionales</taxon>
        <taxon>Vibrionaceae</taxon>
        <taxon>Grimontia</taxon>
    </lineage>
</organism>
<dbReference type="OrthoDB" id="9790161at2"/>
<evidence type="ECO:0000313" key="1">
    <source>
        <dbReference type="EMBL" id="CZF81723.1"/>
    </source>
</evidence>
<protein>
    <submittedName>
        <fullName evidence="1">T4-like virus tail tube protein gp19</fullName>
    </submittedName>
</protein>
<dbReference type="GO" id="GO:0005198">
    <property type="term" value="F:structural molecule activity"/>
    <property type="evidence" value="ECO:0007669"/>
    <property type="project" value="InterPro"/>
</dbReference>
<dbReference type="STRING" id="1796497.GCE9029_02785"/>
<keyword evidence="2" id="KW-1185">Reference proteome</keyword>
<dbReference type="EMBL" id="FIZX01000002">
    <property type="protein sequence ID" value="CZF81723.1"/>
    <property type="molecule type" value="Genomic_DNA"/>
</dbReference>
<dbReference type="InterPro" id="IPR010667">
    <property type="entry name" value="Phage_T4_Gp19"/>
</dbReference>
<gene>
    <name evidence="1" type="ORF">GCE9029_02785</name>
</gene>
<name>A0A128F4K4_9GAMM</name>
<sequence>MSQLNVNGQRVVPYPGYKFIIKEAGGEVLAAVQKVSGLSRTVEVNEYRAGGDPSHTRKSPGQVKFEAITLERGVTENLQFEQWANKVWRIGTEPGGEVSLADLHKNLILEVMNEAGQKVLSYSIYRCWVSEYKALPGLDASSSAFMIQSIKIENEGWERMTVTPAQEPSFVHPEQ</sequence>
<dbReference type="RefSeq" id="WP_002538811.1">
    <property type="nucleotide sequence ID" value="NZ_FIZX01000002.1"/>
</dbReference>
<dbReference type="AlphaFoldDB" id="A0A128F4K4"/>
<dbReference type="Proteomes" id="UP000071641">
    <property type="component" value="Unassembled WGS sequence"/>
</dbReference>
<dbReference type="Pfam" id="PF06841">
    <property type="entry name" value="Phage_T4_gp19"/>
    <property type="match status" value="1"/>
</dbReference>
<reference evidence="2" key="1">
    <citation type="submission" date="2016-02" db="EMBL/GenBank/DDBJ databases">
        <authorList>
            <person name="Rodrigo-Torres Lidia"/>
            <person name="Arahal R.David."/>
        </authorList>
    </citation>
    <scope>NUCLEOTIDE SEQUENCE [LARGE SCALE GENOMIC DNA]</scope>
    <source>
        <strain evidence="2">CECT 9029</strain>
    </source>
</reference>
<dbReference type="InterPro" id="IPR011747">
    <property type="entry name" value="CHP02241"/>
</dbReference>
<proteinExistence type="predicted"/>
<dbReference type="PANTHER" id="PTHR38009:SF1">
    <property type="entry name" value="CONSERVED HYPOTHETICAL PHAGE TAIL PROTEIN"/>
    <property type="match status" value="1"/>
</dbReference>
<accession>A0A128F4K4</accession>
<evidence type="ECO:0000313" key="2">
    <source>
        <dbReference type="Proteomes" id="UP000071641"/>
    </source>
</evidence>